<dbReference type="SUPFAM" id="SSF56112">
    <property type="entry name" value="Protein kinase-like (PK-like)"/>
    <property type="match status" value="1"/>
</dbReference>
<dbReference type="STRING" id="1081102.A0A167QTR6"/>
<dbReference type="GO" id="GO:0004674">
    <property type="term" value="F:protein serine/threonine kinase activity"/>
    <property type="evidence" value="ECO:0007669"/>
    <property type="project" value="UniProtKB-EC"/>
</dbReference>
<organism evidence="12 13">
    <name type="scientific">Niveomyces insectorum RCEF 264</name>
    <dbReference type="NCBI Taxonomy" id="1081102"/>
    <lineage>
        <taxon>Eukaryota</taxon>
        <taxon>Fungi</taxon>
        <taxon>Dikarya</taxon>
        <taxon>Ascomycota</taxon>
        <taxon>Pezizomycotina</taxon>
        <taxon>Sordariomycetes</taxon>
        <taxon>Hypocreomycetidae</taxon>
        <taxon>Hypocreales</taxon>
        <taxon>Cordycipitaceae</taxon>
        <taxon>Niveomyces</taxon>
    </lineage>
</organism>
<evidence type="ECO:0000256" key="2">
    <source>
        <dbReference type="ARBA" id="ARBA00011534"/>
    </source>
</evidence>
<dbReference type="InterPro" id="IPR008266">
    <property type="entry name" value="Tyr_kinase_AS"/>
</dbReference>
<dbReference type="PROSITE" id="PS50011">
    <property type="entry name" value="PROTEIN_KINASE_DOM"/>
    <property type="match status" value="1"/>
</dbReference>
<dbReference type="InterPro" id="IPR050167">
    <property type="entry name" value="Ser_Thr_protein_kinase"/>
</dbReference>
<feature type="transmembrane region" description="Helical" evidence="10">
    <location>
        <begin position="368"/>
        <end position="391"/>
    </location>
</feature>
<dbReference type="EMBL" id="AZHD01000013">
    <property type="protein sequence ID" value="OAA57955.1"/>
    <property type="molecule type" value="Genomic_DNA"/>
</dbReference>
<dbReference type="PROSITE" id="PS00109">
    <property type="entry name" value="PROTEIN_KINASE_TYR"/>
    <property type="match status" value="1"/>
</dbReference>
<dbReference type="InterPro" id="IPR000719">
    <property type="entry name" value="Prot_kinase_dom"/>
</dbReference>
<dbReference type="GO" id="GO:0007165">
    <property type="term" value="P:signal transduction"/>
    <property type="evidence" value="ECO:0007669"/>
    <property type="project" value="TreeGrafter"/>
</dbReference>
<evidence type="ECO:0000256" key="7">
    <source>
        <dbReference type="ARBA" id="ARBA00033194"/>
    </source>
</evidence>
<evidence type="ECO:0000313" key="13">
    <source>
        <dbReference type="Proteomes" id="UP000076874"/>
    </source>
</evidence>
<accession>A0A167QTR6</accession>
<comment type="subunit">
    <text evidence="2">Component of the EKC/KEOPS complex composed of at least BUD32, CGI121, GON7, KAE1 and PCC1; the whole complex dimerizes.</text>
</comment>
<feature type="transmembrane region" description="Helical" evidence="10">
    <location>
        <begin position="319"/>
        <end position="338"/>
    </location>
</feature>
<sequence>MSWPTPKKKIPGEILGMGGSCFVSYVDDRTVYKSYEIWVDGKRQSYYPEKCEESIAREAQVYEQLGKHPQILHFYGVEEVGPGVHALRLERAPLGSVRGHIQSSPNTPPPERTRIRMSLDAALGLAHAHAKLVRHCDLSCRNLLLFDDFRVKIGDWAGSLIEGHEKFAQCATWEEMQYELPCRGRDFDDRPVLKREVFALGSAIYEMMAWRRPFQDVPDEEVEKRYAREEFPRLDGIAVAGIISKCWHEVAYMFGRGLCRSRAERWAPARQTMEGIEDTDESERAGVAGEETALLADNGIDASSKFPAGPTAAFPPRTIVAVALIIGTVVLVEAWSLASSCTASATATTSSCAVSSPPWSSRPTAATLFNAAGILESVGTVIAGPLLAAAFRTGLRLDGLWTGLPFFVAAALFGTALVVLATARLPGS</sequence>
<dbReference type="InterPro" id="IPR011009">
    <property type="entry name" value="Kinase-like_dom_sf"/>
</dbReference>
<evidence type="ECO:0000256" key="9">
    <source>
        <dbReference type="ARBA" id="ARBA00048679"/>
    </source>
</evidence>
<keyword evidence="13" id="KW-1185">Reference proteome</keyword>
<feature type="transmembrane region" description="Helical" evidence="10">
    <location>
        <begin position="403"/>
        <end position="423"/>
    </location>
</feature>
<evidence type="ECO:0000256" key="4">
    <source>
        <dbReference type="ARBA" id="ARBA00013948"/>
    </source>
</evidence>
<evidence type="ECO:0000256" key="5">
    <source>
        <dbReference type="ARBA" id="ARBA00019973"/>
    </source>
</evidence>
<evidence type="ECO:0000256" key="3">
    <source>
        <dbReference type="ARBA" id="ARBA00012513"/>
    </source>
</evidence>
<evidence type="ECO:0000256" key="8">
    <source>
        <dbReference type="ARBA" id="ARBA00047899"/>
    </source>
</evidence>
<name>A0A167QTR6_9HYPO</name>
<dbReference type="Gene3D" id="1.10.510.10">
    <property type="entry name" value="Transferase(Phosphotransferase) domain 1"/>
    <property type="match status" value="1"/>
</dbReference>
<dbReference type="PANTHER" id="PTHR23257:SF974">
    <property type="entry name" value="RECEPTOR-INTERACTING SERINE_THREONINE-PROTEIN KINASE 3"/>
    <property type="match status" value="1"/>
</dbReference>
<comment type="catalytic activity">
    <reaction evidence="8">
        <text>L-threonyl-[protein] + ATP = O-phospho-L-threonyl-[protein] + ADP + H(+)</text>
        <dbReference type="Rhea" id="RHEA:46608"/>
        <dbReference type="Rhea" id="RHEA-COMP:11060"/>
        <dbReference type="Rhea" id="RHEA-COMP:11605"/>
        <dbReference type="ChEBI" id="CHEBI:15378"/>
        <dbReference type="ChEBI" id="CHEBI:30013"/>
        <dbReference type="ChEBI" id="CHEBI:30616"/>
        <dbReference type="ChEBI" id="CHEBI:61977"/>
        <dbReference type="ChEBI" id="CHEBI:456216"/>
        <dbReference type="EC" id="2.7.11.1"/>
    </reaction>
</comment>
<evidence type="ECO:0000259" key="11">
    <source>
        <dbReference type="PROSITE" id="PS50011"/>
    </source>
</evidence>
<protein>
    <recommendedName>
        <fullName evidence="5">EKC/KEOPS complex subunit BUD32</fullName>
        <ecNumber evidence="3">2.7.11.1</ecNumber>
    </recommendedName>
    <alternativeName>
        <fullName evidence="6 7">Atypical Serine/threonine protein kinase BUD32</fullName>
    </alternativeName>
    <alternativeName>
        <fullName evidence="4">EKC/KEOPS complex subunit bud32</fullName>
    </alternativeName>
</protein>
<comment type="caution">
    <text evidence="12">The sequence shown here is derived from an EMBL/GenBank/DDBJ whole genome shotgun (WGS) entry which is preliminary data.</text>
</comment>
<keyword evidence="12" id="KW-0418">Kinase</keyword>
<keyword evidence="10" id="KW-0812">Transmembrane</keyword>
<keyword evidence="10" id="KW-1133">Transmembrane helix</keyword>
<comment type="catalytic activity">
    <reaction evidence="9">
        <text>L-seryl-[protein] + ATP = O-phospho-L-seryl-[protein] + ADP + H(+)</text>
        <dbReference type="Rhea" id="RHEA:17989"/>
        <dbReference type="Rhea" id="RHEA-COMP:9863"/>
        <dbReference type="Rhea" id="RHEA-COMP:11604"/>
        <dbReference type="ChEBI" id="CHEBI:15378"/>
        <dbReference type="ChEBI" id="CHEBI:29999"/>
        <dbReference type="ChEBI" id="CHEBI:30616"/>
        <dbReference type="ChEBI" id="CHEBI:83421"/>
        <dbReference type="ChEBI" id="CHEBI:456216"/>
        <dbReference type="EC" id="2.7.11.1"/>
    </reaction>
</comment>
<feature type="domain" description="Protein kinase" evidence="11">
    <location>
        <begin position="9"/>
        <end position="295"/>
    </location>
</feature>
<dbReference type="EC" id="2.7.11.1" evidence="3"/>
<evidence type="ECO:0000256" key="1">
    <source>
        <dbReference type="ARBA" id="ARBA00003747"/>
    </source>
</evidence>
<gene>
    <name evidence="12" type="ORF">SPI_06840</name>
</gene>
<dbReference type="GO" id="GO:0005737">
    <property type="term" value="C:cytoplasm"/>
    <property type="evidence" value="ECO:0007669"/>
    <property type="project" value="TreeGrafter"/>
</dbReference>
<dbReference type="AlphaFoldDB" id="A0A167QTR6"/>
<dbReference type="PANTHER" id="PTHR23257">
    <property type="entry name" value="SERINE-THREONINE PROTEIN KINASE"/>
    <property type="match status" value="1"/>
</dbReference>
<dbReference type="OrthoDB" id="4868353at2759"/>
<dbReference type="GO" id="GO:0005524">
    <property type="term" value="F:ATP binding"/>
    <property type="evidence" value="ECO:0007669"/>
    <property type="project" value="InterPro"/>
</dbReference>
<comment type="function">
    <text evidence="1">Component of the EKC/KEOPS complex that is required for the formation of a threonylcarbamoyl group on adenosine at position 37 (t(6)A37) in tRNAs that read codons beginning with adenine. The complex is probably involved in the transfer of the threonylcarbamoyl moiety of threonylcarbamoyl-AMP (TC-AMP) to the N6 group of A37. BUD32 has ATPase activity in the context of the EKC/KEOPS complex and likely plays a supporting role to the catalytic subunit KAE1. The EKC/KEOPS complex also promotes both telomere uncapping and telomere elongation. The complex is required for efficient recruitment of transcriptional coactivators.</text>
</comment>
<evidence type="ECO:0000256" key="6">
    <source>
        <dbReference type="ARBA" id="ARBA00030980"/>
    </source>
</evidence>
<proteinExistence type="predicted"/>
<evidence type="ECO:0000313" key="12">
    <source>
        <dbReference type="EMBL" id="OAA57955.1"/>
    </source>
</evidence>
<evidence type="ECO:0000256" key="10">
    <source>
        <dbReference type="SAM" id="Phobius"/>
    </source>
</evidence>
<keyword evidence="10" id="KW-0472">Membrane</keyword>
<dbReference type="Proteomes" id="UP000076874">
    <property type="component" value="Unassembled WGS sequence"/>
</dbReference>
<keyword evidence="12" id="KW-0808">Transferase</keyword>
<dbReference type="Pfam" id="PF07714">
    <property type="entry name" value="PK_Tyr_Ser-Thr"/>
    <property type="match status" value="1"/>
</dbReference>
<dbReference type="InterPro" id="IPR001245">
    <property type="entry name" value="Ser-Thr/Tyr_kinase_cat_dom"/>
</dbReference>
<reference evidence="12 13" key="1">
    <citation type="journal article" date="2016" name="Genome Biol. Evol.">
        <title>Divergent and convergent evolution of fungal pathogenicity.</title>
        <authorList>
            <person name="Shang Y."/>
            <person name="Xiao G."/>
            <person name="Zheng P."/>
            <person name="Cen K."/>
            <person name="Zhan S."/>
            <person name="Wang C."/>
        </authorList>
    </citation>
    <scope>NUCLEOTIDE SEQUENCE [LARGE SCALE GENOMIC DNA]</scope>
    <source>
        <strain evidence="12 13">RCEF 264</strain>
    </source>
</reference>